<evidence type="ECO:0000259" key="1">
    <source>
        <dbReference type="Pfam" id="PF14040"/>
    </source>
</evidence>
<protein>
    <recommendedName>
        <fullName evidence="1">Deoxyribonuclease NucA/NucB domain-containing protein</fullName>
    </recommendedName>
</protein>
<evidence type="ECO:0000313" key="2">
    <source>
        <dbReference type="EMBL" id="AUX29629.1"/>
    </source>
</evidence>
<reference evidence="2 3" key="1">
    <citation type="submission" date="2015-09" db="EMBL/GenBank/DDBJ databases">
        <title>Sorangium comparison.</title>
        <authorList>
            <person name="Zaburannyi N."/>
            <person name="Bunk B."/>
            <person name="Overmann J."/>
            <person name="Mueller R."/>
        </authorList>
    </citation>
    <scope>NUCLEOTIDE SEQUENCE [LARGE SCALE GENOMIC DNA]</scope>
    <source>
        <strain evidence="2 3">So ce836</strain>
    </source>
</reference>
<sequence>MQFLTLRRRQRPRRAVARVGVRALDPVAQRRLGQVEVLRHLADAPVARLRQPYRLRLELGRERPPLSPSHPCLLVPSGVSTEAGEDQGAAARRAEALSGYARVPGKQLDEYPPAMFREGGSGASVRPVSPADNMGAGACIGNQCRGIPDGTRIRIIVE</sequence>
<organism evidence="2 3">
    <name type="scientific">Sorangium cellulosum</name>
    <name type="common">Polyangium cellulosum</name>
    <dbReference type="NCBI Taxonomy" id="56"/>
    <lineage>
        <taxon>Bacteria</taxon>
        <taxon>Pseudomonadati</taxon>
        <taxon>Myxococcota</taxon>
        <taxon>Polyangia</taxon>
        <taxon>Polyangiales</taxon>
        <taxon>Polyangiaceae</taxon>
        <taxon>Sorangium</taxon>
    </lineage>
</organism>
<dbReference type="Pfam" id="PF14040">
    <property type="entry name" value="DNase_NucA_NucB"/>
    <property type="match status" value="1"/>
</dbReference>
<evidence type="ECO:0000313" key="3">
    <source>
        <dbReference type="Proteomes" id="UP000295497"/>
    </source>
</evidence>
<proteinExistence type="predicted"/>
<dbReference type="EMBL" id="CP012672">
    <property type="protein sequence ID" value="AUX29629.1"/>
    <property type="molecule type" value="Genomic_DNA"/>
</dbReference>
<feature type="domain" description="Deoxyribonuclease NucA/NucB" evidence="1">
    <location>
        <begin position="87"/>
        <end position="155"/>
    </location>
</feature>
<gene>
    <name evidence="2" type="ORF">SOCE836_017200</name>
</gene>
<dbReference type="AlphaFoldDB" id="A0A4P2QI87"/>
<dbReference type="Proteomes" id="UP000295497">
    <property type="component" value="Chromosome"/>
</dbReference>
<name>A0A4P2QI87_SORCE</name>
<accession>A0A4P2QI87</accession>
<dbReference type="InterPro" id="IPR029476">
    <property type="entry name" value="DNase_NucA_NucB"/>
</dbReference>